<feature type="compositionally biased region" description="Pro residues" evidence="1">
    <location>
        <begin position="1"/>
        <end position="10"/>
    </location>
</feature>
<reference evidence="2" key="1">
    <citation type="submission" date="2024-05" db="EMBL/GenBank/DDBJ databases">
        <title>30 novel species of actinomycetes from the DSMZ collection.</title>
        <authorList>
            <person name="Nouioui I."/>
        </authorList>
    </citation>
    <scope>NUCLEOTIDE SEQUENCE</scope>
    <source>
        <strain evidence="2">DSM 3412</strain>
    </source>
</reference>
<feature type="compositionally biased region" description="Pro residues" evidence="1">
    <location>
        <begin position="69"/>
        <end position="81"/>
    </location>
</feature>
<comment type="caution">
    <text evidence="2">The sequence shown here is derived from an EMBL/GenBank/DDBJ whole genome shotgun (WGS) entry which is preliminary data.</text>
</comment>
<proteinExistence type="predicted"/>
<organism evidence="2 3">
    <name type="scientific">Streptomyces gottesmaniae</name>
    <dbReference type="NCBI Taxonomy" id="3075518"/>
    <lineage>
        <taxon>Bacteria</taxon>
        <taxon>Bacillati</taxon>
        <taxon>Actinomycetota</taxon>
        <taxon>Actinomycetes</taxon>
        <taxon>Kitasatosporales</taxon>
        <taxon>Streptomycetaceae</taxon>
        <taxon>Streptomyces</taxon>
    </lineage>
</organism>
<accession>A0ABU2ZAB2</accession>
<gene>
    <name evidence="2" type="ORF">RM704_39885</name>
</gene>
<sequence>MSYPTPPRQPGPAGGHGQPPGPYGQPAPPYGHPPQQGAWPQQQPPQAPHAGQAPAPQYPGQTPRHPGRSPHPTPVRTPPPAKGGAARGCLAGALGFFGLLGMLGGGLLVGHAYSNASQDIPNRDGYGPTMWRNEPADKLFPDALAPRLSATTTKPDGSRATWHRIGISEDTDCAKGLNKVTSAAVAKLDCEAVLRATYVDPTGNTIGTVALIVLPAGESAKSEMTAFFEKDEDKLDPEVGVKAFTVPGTIAAKWSDARGNGGAGIAVPDSSLPYVVVASTGAVDGREAGRLPGEYGSHTWDAGDDRAPWRGAAKALCEDVSHHLGDLLLETS</sequence>
<evidence type="ECO:0000313" key="2">
    <source>
        <dbReference type="EMBL" id="MDT0573535.1"/>
    </source>
</evidence>
<protein>
    <submittedName>
        <fullName evidence="2">Uncharacterized protein</fullName>
    </submittedName>
</protein>
<keyword evidence="3" id="KW-1185">Reference proteome</keyword>
<name>A0ABU2ZAB2_9ACTN</name>
<evidence type="ECO:0000256" key="1">
    <source>
        <dbReference type="SAM" id="MobiDB-lite"/>
    </source>
</evidence>
<feature type="compositionally biased region" description="Pro residues" evidence="1">
    <location>
        <begin position="19"/>
        <end position="32"/>
    </location>
</feature>
<dbReference type="RefSeq" id="WP_311592753.1">
    <property type="nucleotide sequence ID" value="NZ_JAVRFJ010000052.1"/>
</dbReference>
<feature type="region of interest" description="Disordered" evidence="1">
    <location>
        <begin position="1"/>
        <end position="84"/>
    </location>
</feature>
<dbReference type="Proteomes" id="UP001180737">
    <property type="component" value="Unassembled WGS sequence"/>
</dbReference>
<evidence type="ECO:0000313" key="3">
    <source>
        <dbReference type="Proteomes" id="UP001180737"/>
    </source>
</evidence>
<dbReference type="EMBL" id="JAVRFJ010000052">
    <property type="protein sequence ID" value="MDT0573535.1"/>
    <property type="molecule type" value="Genomic_DNA"/>
</dbReference>
<feature type="compositionally biased region" description="Low complexity" evidence="1">
    <location>
        <begin position="48"/>
        <end position="61"/>
    </location>
</feature>